<dbReference type="Pfam" id="PF14372">
    <property type="entry name" value="hAT-like_RNase-H"/>
    <property type="match status" value="1"/>
</dbReference>
<feature type="domain" description="hAT-like transposase RNase-H fold" evidence="9">
    <location>
        <begin position="322"/>
        <end position="418"/>
    </location>
</feature>
<dbReference type="GO" id="GO:0046983">
    <property type="term" value="F:protein dimerization activity"/>
    <property type="evidence" value="ECO:0007669"/>
    <property type="project" value="InterPro"/>
</dbReference>
<dbReference type="OrthoDB" id="1873329at2759"/>
<evidence type="ECO:0000256" key="4">
    <source>
        <dbReference type="ARBA" id="ARBA00022833"/>
    </source>
</evidence>
<evidence type="ECO:0000256" key="3">
    <source>
        <dbReference type="ARBA" id="ARBA00022771"/>
    </source>
</evidence>
<evidence type="ECO:0000256" key="2">
    <source>
        <dbReference type="ARBA" id="ARBA00022723"/>
    </source>
</evidence>
<reference evidence="10" key="1">
    <citation type="journal article" date="2018" name="Nat. Plants">
        <title>Whole-genome landscape of Medicago truncatula symbiotic genes.</title>
        <authorList>
            <person name="Pecrix Y."/>
            <person name="Gamas P."/>
            <person name="Carrere S."/>
        </authorList>
    </citation>
    <scope>NUCLEOTIDE SEQUENCE</scope>
    <source>
        <tissue evidence="10">Leaves</tissue>
    </source>
</reference>
<feature type="compositionally biased region" description="Acidic residues" evidence="7">
    <location>
        <begin position="565"/>
        <end position="574"/>
    </location>
</feature>
<dbReference type="PANTHER" id="PTHR46481">
    <property type="entry name" value="ZINC FINGER BED DOMAIN-CONTAINING PROTEIN 4"/>
    <property type="match status" value="1"/>
</dbReference>
<gene>
    <name evidence="10" type="ORF">MtrunA17_Chr4g0052681</name>
</gene>
<evidence type="ECO:0000259" key="9">
    <source>
        <dbReference type="Pfam" id="PF14372"/>
    </source>
</evidence>
<dbReference type="GO" id="GO:0005634">
    <property type="term" value="C:nucleus"/>
    <property type="evidence" value="ECO:0007669"/>
    <property type="project" value="UniProtKB-SubCell"/>
</dbReference>
<evidence type="ECO:0000256" key="6">
    <source>
        <dbReference type="ARBA" id="ARBA00023242"/>
    </source>
</evidence>
<evidence type="ECO:0000256" key="5">
    <source>
        <dbReference type="ARBA" id="ARBA00023125"/>
    </source>
</evidence>
<name>A0A396IDQ4_MEDTR</name>
<feature type="compositionally biased region" description="Acidic residues" evidence="7">
    <location>
        <begin position="594"/>
        <end position="604"/>
    </location>
</feature>
<feature type="domain" description="HAT C-terminal dimerisation" evidence="8">
    <location>
        <begin position="475"/>
        <end position="558"/>
    </location>
</feature>
<dbReference type="Gramene" id="rna25555">
    <property type="protein sequence ID" value="RHN62918.1"/>
    <property type="gene ID" value="gene25555"/>
</dbReference>
<feature type="region of interest" description="Disordered" evidence="7">
    <location>
        <begin position="565"/>
        <end position="604"/>
    </location>
</feature>
<dbReference type="GO" id="GO:0008270">
    <property type="term" value="F:zinc ion binding"/>
    <property type="evidence" value="ECO:0007669"/>
    <property type="project" value="UniProtKB-KW"/>
</dbReference>
<dbReference type="AlphaFoldDB" id="A0A396IDQ4"/>
<organism evidence="10">
    <name type="scientific">Medicago truncatula</name>
    <name type="common">Barrel medic</name>
    <name type="synonym">Medicago tribuloides</name>
    <dbReference type="NCBI Taxonomy" id="3880"/>
    <lineage>
        <taxon>Eukaryota</taxon>
        <taxon>Viridiplantae</taxon>
        <taxon>Streptophyta</taxon>
        <taxon>Embryophyta</taxon>
        <taxon>Tracheophyta</taxon>
        <taxon>Spermatophyta</taxon>
        <taxon>Magnoliopsida</taxon>
        <taxon>eudicotyledons</taxon>
        <taxon>Gunneridae</taxon>
        <taxon>Pentapetalae</taxon>
        <taxon>rosids</taxon>
        <taxon>fabids</taxon>
        <taxon>Fabales</taxon>
        <taxon>Fabaceae</taxon>
        <taxon>Papilionoideae</taxon>
        <taxon>50 kb inversion clade</taxon>
        <taxon>NPAAA clade</taxon>
        <taxon>Hologalegina</taxon>
        <taxon>IRL clade</taxon>
        <taxon>Trifolieae</taxon>
        <taxon>Medicago</taxon>
    </lineage>
</organism>
<dbReference type="Pfam" id="PF05699">
    <property type="entry name" value="Dimer_Tnp_hAT"/>
    <property type="match status" value="1"/>
</dbReference>
<evidence type="ECO:0000259" key="8">
    <source>
        <dbReference type="Pfam" id="PF05699"/>
    </source>
</evidence>
<keyword evidence="4" id="KW-0862">Zinc</keyword>
<dbReference type="EMBL" id="PSQE01000004">
    <property type="protein sequence ID" value="RHN62918.1"/>
    <property type="molecule type" value="Genomic_DNA"/>
</dbReference>
<protein>
    <submittedName>
        <fullName evidence="10">Putative HAT dimerization domain, ribonuclease H-like domain, hAT-like transposase, RNase-H</fullName>
    </submittedName>
</protein>
<keyword evidence="2" id="KW-0479">Metal-binding</keyword>
<feature type="compositionally biased region" description="Basic and acidic residues" evidence="7">
    <location>
        <begin position="575"/>
        <end position="587"/>
    </location>
</feature>
<keyword evidence="6" id="KW-0539">Nucleus</keyword>
<dbReference type="PANTHER" id="PTHR46481:SF10">
    <property type="entry name" value="ZINC FINGER BED DOMAIN-CONTAINING PROTEIN 39"/>
    <property type="match status" value="1"/>
</dbReference>
<keyword evidence="3" id="KW-0863">Zinc-finger</keyword>
<dbReference type="InterPro" id="IPR012337">
    <property type="entry name" value="RNaseH-like_sf"/>
</dbReference>
<sequence length="604" mass="70249">MSHEQVFEEMSEEKIEFDNEVDQMDSRFVEICASTILAHDLPFHFFELEGMRKYSEFLNPNIPIPPRNVIEAYVSHLYTKEKPKLKQQLTTIPNRISLSFDLWESNTTETYICLTAHFVDANWKLNSKVINFRLVYPPTSGEICERMVELLNDWGIEKKIFSLTIDDSSENEILQEQLKTQLVLQNGLLCDGEFFHVNCFARVLNQIVEEALKLVSCGVHKIRESIMFVRHSKSRREKFKECFEKVGGVDSSVHLHLDISMSLSSTYMLLERALKYRCAFESFHLYDDSYDLCPSAEEWKRVEKICAFLLPFCETANMINSTTHPTSNLYFLQVWKVQCVLVDSLGDEDEDIKKMAERMMSKFEKYWDEYSVVLALGAVLDPRMKFTTLAYCYSKLDASTCERKLQQVKRKLCMLFEKHSGNSTTAGVQRTIKENQDQSSSMPLQKKLKSLSHGLFDELKVHHQQLVTKTGKSQLDVYLDESVLDFRCYAEMDVLQWWKSNNDRFPDLSILACDLLSVPIAAVASDSEFCMGSRVFNKYKDRMLPMNVEARICTRSWLYNFFSEDGEDDDDDFEEIKNEIDNDEKMEQASNDFGFEDNDDVDDD</sequence>
<comment type="subcellular location">
    <subcellularLocation>
        <location evidence="1">Nucleus</location>
    </subcellularLocation>
</comment>
<evidence type="ECO:0000313" key="10">
    <source>
        <dbReference type="EMBL" id="RHN62918.1"/>
    </source>
</evidence>
<evidence type="ECO:0000256" key="1">
    <source>
        <dbReference type="ARBA" id="ARBA00004123"/>
    </source>
</evidence>
<proteinExistence type="predicted"/>
<dbReference type="Proteomes" id="UP000265566">
    <property type="component" value="Chromosome 4"/>
</dbReference>
<dbReference type="SUPFAM" id="SSF53098">
    <property type="entry name" value="Ribonuclease H-like"/>
    <property type="match status" value="1"/>
</dbReference>
<accession>A0A396IDQ4</accession>
<dbReference type="GO" id="GO:0003677">
    <property type="term" value="F:DNA binding"/>
    <property type="evidence" value="ECO:0007669"/>
    <property type="project" value="UniProtKB-KW"/>
</dbReference>
<dbReference type="InterPro" id="IPR025525">
    <property type="entry name" value="hAT-like_transposase_RNase-H"/>
</dbReference>
<comment type="caution">
    <text evidence="10">The sequence shown here is derived from an EMBL/GenBank/DDBJ whole genome shotgun (WGS) entry which is preliminary data.</text>
</comment>
<dbReference type="InterPro" id="IPR008906">
    <property type="entry name" value="HATC_C_dom"/>
</dbReference>
<evidence type="ECO:0000256" key="7">
    <source>
        <dbReference type="SAM" id="MobiDB-lite"/>
    </source>
</evidence>
<keyword evidence="5" id="KW-0238">DNA-binding</keyword>
<dbReference type="InterPro" id="IPR052035">
    <property type="entry name" value="ZnF_BED_domain_contain"/>
</dbReference>